<evidence type="ECO:0000256" key="13">
    <source>
        <dbReference type="ARBA" id="ARBA00030756"/>
    </source>
</evidence>
<evidence type="ECO:0000256" key="12">
    <source>
        <dbReference type="ARBA" id="ARBA00023235"/>
    </source>
</evidence>
<keyword evidence="12" id="KW-0413">Isomerase</keyword>
<keyword evidence="10" id="KW-0408">Iron</keyword>
<keyword evidence="8" id="KW-0479">Metal-binding</keyword>
<dbReference type="InterPro" id="IPR058240">
    <property type="entry name" value="rSAM_sf"/>
</dbReference>
<name>A0ABY7GM03_9GAMM</name>
<dbReference type="RefSeq" id="WP_255186445.1">
    <property type="nucleotide sequence ID" value="NZ_CP113517.1"/>
</dbReference>
<dbReference type="Pfam" id="PF04055">
    <property type="entry name" value="Radical_SAM"/>
    <property type="match status" value="1"/>
</dbReference>
<organism evidence="15 16">
    <name type="scientific">Methylomonas rapida</name>
    <dbReference type="NCBI Taxonomy" id="2963939"/>
    <lineage>
        <taxon>Bacteria</taxon>
        <taxon>Pseudomonadati</taxon>
        <taxon>Pseudomonadota</taxon>
        <taxon>Gammaproteobacteria</taxon>
        <taxon>Methylococcales</taxon>
        <taxon>Methylococcaceae</taxon>
        <taxon>Methylomonas</taxon>
    </lineage>
</organism>
<evidence type="ECO:0000256" key="2">
    <source>
        <dbReference type="ARBA" id="ARBA00001933"/>
    </source>
</evidence>
<evidence type="ECO:0000313" key="16">
    <source>
        <dbReference type="Proteomes" id="UP001162780"/>
    </source>
</evidence>
<gene>
    <name evidence="15" type="primary">epmB</name>
    <name evidence="15" type="ORF">NM686_003205</name>
</gene>
<dbReference type="NCBIfam" id="TIGR03821">
    <property type="entry name" value="EFP_modif_epmB"/>
    <property type="match status" value="1"/>
</dbReference>
<reference evidence="15" key="1">
    <citation type="submission" date="2022-11" db="EMBL/GenBank/DDBJ databases">
        <title>Methylomonas rapida sp. nov., Carotenoid-Producing Obligate Methanotrophs with High Growth Characteristics and Biotechnological Potential.</title>
        <authorList>
            <person name="Tikhonova E.N."/>
            <person name="Suleimanov R.Z."/>
            <person name="Miroshnikov K."/>
            <person name="Oshkin I.Y."/>
            <person name="Belova S.E."/>
            <person name="Danilova O.V."/>
            <person name="Ashikhmin A."/>
            <person name="Konopkin A."/>
            <person name="But S.Y."/>
            <person name="Khmelenina V.N."/>
            <person name="Kuznetsov N."/>
            <person name="Pimenov N.V."/>
            <person name="Dedysh S.N."/>
        </authorList>
    </citation>
    <scope>NUCLEOTIDE SEQUENCE</scope>
    <source>
        <strain evidence="15">MP1</strain>
    </source>
</reference>
<accession>A0ABY7GM03</accession>
<evidence type="ECO:0000256" key="11">
    <source>
        <dbReference type="ARBA" id="ARBA00023014"/>
    </source>
</evidence>
<keyword evidence="9" id="KW-0663">Pyridoxal phosphate</keyword>
<dbReference type="PIRSF" id="PIRSF004911">
    <property type="entry name" value="DUF160"/>
    <property type="match status" value="1"/>
</dbReference>
<dbReference type="PANTHER" id="PTHR30538:SF1">
    <property type="entry name" value="L-LYSINE 2,3-AMINOMUTASE"/>
    <property type="match status" value="1"/>
</dbReference>
<dbReference type="InterPro" id="IPR022462">
    <property type="entry name" value="EpmB"/>
</dbReference>
<dbReference type="SFLD" id="SFLDF00314">
    <property type="entry name" value="L-lysine_2_3-aminomutase_(yjeK"/>
    <property type="match status" value="1"/>
</dbReference>
<comment type="cofactor">
    <cofactor evidence="3">
        <name>[4Fe-4S] cluster</name>
        <dbReference type="ChEBI" id="CHEBI:49883"/>
    </cofactor>
</comment>
<evidence type="ECO:0000256" key="4">
    <source>
        <dbReference type="ARBA" id="ARBA00008703"/>
    </source>
</evidence>
<feature type="domain" description="Radical SAM core" evidence="14">
    <location>
        <begin position="98"/>
        <end position="310"/>
    </location>
</feature>
<evidence type="ECO:0000256" key="7">
    <source>
        <dbReference type="ARBA" id="ARBA00022691"/>
    </source>
</evidence>
<comment type="similarity">
    <text evidence="4">Belongs to the radical SAM superfamily. KamA family.</text>
</comment>
<evidence type="ECO:0000256" key="8">
    <source>
        <dbReference type="ARBA" id="ARBA00022723"/>
    </source>
</evidence>
<dbReference type="EMBL" id="CP113517">
    <property type="protein sequence ID" value="WAR45537.1"/>
    <property type="molecule type" value="Genomic_DNA"/>
</dbReference>
<evidence type="ECO:0000256" key="9">
    <source>
        <dbReference type="ARBA" id="ARBA00022898"/>
    </source>
</evidence>
<comment type="cofactor">
    <cofactor evidence="2">
        <name>pyridoxal 5'-phosphate</name>
        <dbReference type="ChEBI" id="CHEBI:597326"/>
    </cofactor>
</comment>
<evidence type="ECO:0000256" key="6">
    <source>
        <dbReference type="ARBA" id="ARBA00022485"/>
    </source>
</evidence>
<dbReference type="InterPro" id="IPR013785">
    <property type="entry name" value="Aldolase_TIM"/>
</dbReference>
<dbReference type="PANTHER" id="PTHR30538">
    <property type="entry name" value="LYSINE 2,3-AMINOMUTASE-RELATED"/>
    <property type="match status" value="1"/>
</dbReference>
<dbReference type="NCBIfam" id="TIGR00238">
    <property type="entry name" value="KamA family radical SAM protein"/>
    <property type="match status" value="1"/>
</dbReference>
<evidence type="ECO:0000259" key="14">
    <source>
        <dbReference type="PROSITE" id="PS51918"/>
    </source>
</evidence>
<evidence type="ECO:0000256" key="3">
    <source>
        <dbReference type="ARBA" id="ARBA00001966"/>
    </source>
</evidence>
<proteinExistence type="inferred from homology"/>
<evidence type="ECO:0000256" key="5">
    <source>
        <dbReference type="ARBA" id="ARBA00022363"/>
    </source>
</evidence>
<dbReference type="CDD" id="cd01335">
    <property type="entry name" value="Radical_SAM"/>
    <property type="match status" value="1"/>
</dbReference>
<dbReference type="Proteomes" id="UP001162780">
    <property type="component" value="Chromosome"/>
</dbReference>
<keyword evidence="16" id="KW-1185">Reference proteome</keyword>
<keyword evidence="7" id="KW-0949">S-adenosyl-L-methionine</keyword>
<comment type="catalytic activity">
    <reaction evidence="1">
        <text>L-lysine = D-beta-lysine</text>
        <dbReference type="Rhea" id="RHEA:44148"/>
        <dbReference type="ChEBI" id="CHEBI:32551"/>
        <dbReference type="ChEBI" id="CHEBI:84138"/>
    </reaction>
</comment>
<dbReference type="Gene3D" id="3.20.20.70">
    <property type="entry name" value="Aldolase class I"/>
    <property type="match status" value="1"/>
</dbReference>
<dbReference type="SFLD" id="SFLDS00029">
    <property type="entry name" value="Radical_SAM"/>
    <property type="match status" value="1"/>
</dbReference>
<dbReference type="SUPFAM" id="SSF102114">
    <property type="entry name" value="Radical SAM enzymes"/>
    <property type="match status" value="1"/>
</dbReference>
<evidence type="ECO:0000313" key="15">
    <source>
        <dbReference type="EMBL" id="WAR45537.1"/>
    </source>
</evidence>
<protein>
    <recommendedName>
        <fullName evidence="5">L-lysine 2,3-aminomutase</fullName>
    </recommendedName>
    <alternativeName>
        <fullName evidence="13">EF-P post-translational modification enzyme B</fullName>
    </alternativeName>
</protein>
<dbReference type="InterPro" id="IPR007197">
    <property type="entry name" value="rSAM"/>
</dbReference>
<dbReference type="SFLD" id="SFLDG01070">
    <property type="entry name" value="PLP-dependent"/>
    <property type="match status" value="1"/>
</dbReference>
<dbReference type="InterPro" id="IPR003739">
    <property type="entry name" value="Lys_aminomutase/Glu_NH3_mut"/>
</dbReference>
<evidence type="ECO:0000256" key="10">
    <source>
        <dbReference type="ARBA" id="ARBA00023004"/>
    </source>
</evidence>
<evidence type="ECO:0000256" key="1">
    <source>
        <dbReference type="ARBA" id="ARBA00001352"/>
    </source>
</evidence>
<sequence length="328" mass="36420">MNTPTAPWQRQLAEAFSSIDALCRQLQIDPASLPLLPEFKDFPLRVPRGFVACMEKGNPADPLLRQVLPVQQELQQFPGFSLDPVGDLDAVAEAGVIHKYHGRVLLIATGACAVHCRYCFRRHFPYQELQLSSQKLDKALTYIAERDDIAEVILSGGDPLLLNDDKLENLLLRISAIAHVQRIRIHSRIPVVLPARITPALLETLAGLPQKVILVLHANHPNELSTEVGDACRQLAMHGVTLLNQSVLLKDVNDDSDTLCTLSEKLFGFGILPYYLHCLDRAAGVGHFEVTLNRARQLMQTLQQRLPGYLVPKLVQEQAGAAHKIRIA</sequence>
<keyword evidence="11" id="KW-0411">Iron-sulfur</keyword>
<dbReference type="PROSITE" id="PS51918">
    <property type="entry name" value="RADICAL_SAM"/>
    <property type="match status" value="1"/>
</dbReference>
<keyword evidence="6" id="KW-0004">4Fe-4S</keyword>